<keyword evidence="1" id="KW-1133">Transmembrane helix</keyword>
<dbReference type="Proteomes" id="UP001556367">
    <property type="component" value="Unassembled WGS sequence"/>
</dbReference>
<evidence type="ECO:0008006" key="4">
    <source>
        <dbReference type="Google" id="ProtNLM"/>
    </source>
</evidence>
<evidence type="ECO:0000313" key="3">
    <source>
        <dbReference type="Proteomes" id="UP001556367"/>
    </source>
</evidence>
<evidence type="ECO:0000256" key="1">
    <source>
        <dbReference type="SAM" id="Phobius"/>
    </source>
</evidence>
<dbReference type="Gene3D" id="3.20.20.140">
    <property type="entry name" value="Metal-dependent hydrolases"/>
    <property type="match status" value="1"/>
</dbReference>
<dbReference type="InterPro" id="IPR050138">
    <property type="entry name" value="DHOase/Allantoinase_Hydrolase"/>
</dbReference>
<dbReference type="InterPro" id="IPR032466">
    <property type="entry name" value="Metal_Hydrolase"/>
</dbReference>
<organism evidence="2 3">
    <name type="scientific">Hohenbuehelia grisea</name>
    <dbReference type="NCBI Taxonomy" id="104357"/>
    <lineage>
        <taxon>Eukaryota</taxon>
        <taxon>Fungi</taxon>
        <taxon>Dikarya</taxon>
        <taxon>Basidiomycota</taxon>
        <taxon>Agaricomycotina</taxon>
        <taxon>Agaricomycetes</taxon>
        <taxon>Agaricomycetidae</taxon>
        <taxon>Agaricales</taxon>
        <taxon>Pleurotineae</taxon>
        <taxon>Pleurotaceae</taxon>
        <taxon>Hohenbuehelia</taxon>
    </lineage>
</organism>
<keyword evidence="1" id="KW-0472">Membrane</keyword>
<dbReference type="SUPFAM" id="SSF51556">
    <property type="entry name" value="Metallo-dependent hydrolases"/>
    <property type="match status" value="1"/>
</dbReference>
<sequence>MDKLPVYTTDGPPQRPKSNRARLFRLLAFLSLAVSLTTFTSFASWEGHEAAVVPKNAAVILQKCPGLDLKPAPPPDFNKRTTSDRYEAGTPPVLIKNATVWTGRVSGLEIIKGDVLLDKGLIKAIGTVKERDLADLDGLVTVDAQGSWVTPGIVDMHSHLGVDSVPLLRGASDTNSLKGLVQPWLRSLDGLNTHDEAYQLSISGGVTTANVLPGSANSIGGQAFSIKLRPTKERSSSSMLLEPPFTLNGTEVDPDQPPRWRQMKHACGMNVILDVTYLVPNI</sequence>
<dbReference type="SUPFAM" id="SSF51338">
    <property type="entry name" value="Composite domain of metallo-dependent hydrolases"/>
    <property type="match status" value="1"/>
</dbReference>
<name>A0ABR3JN29_9AGAR</name>
<dbReference type="PANTHER" id="PTHR43668:SF5">
    <property type="entry name" value="AMIDOHYDROLASE 3 DOMAIN-CONTAINING PROTEIN"/>
    <property type="match status" value="1"/>
</dbReference>
<accession>A0ABR3JN29</accession>
<dbReference type="InterPro" id="IPR011059">
    <property type="entry name" value="Metal-dep_hydrolase_composite"/>
</dbReference>
<gene>
    <name evidence="2" type="ORF">HGRIS_002671</name>
</gene>
<evidence type="ECO:0000313" key="2">
    <source>
        <dbReference type="EMBL" id="KAL0956530.1"/>
    </source>
</evidence>
<proteinExistence type="predicted"/>
<comment type="caution">
    <text evidence="2">The sequence shown here is derived from an EMBL/GenBank/DDBJ whole genome shotgun (WGS) entry which is preliminary data.</text>
</comment>
<dbReference type="PANTHER" id="PTHR43668">
    <property type="entry name" value="ALLANTOINASE"/>
    <property type="match status" value="1"/>
</dbReference>
<protein>
    <recommendedName>
        <fullName evidence="4">Amidohydrolase-related domain-containing protein</fullName>
    </recommendedName>
</protein>
<keyword evidence="1" id="KW-0812">Transmembrane</keyword>
<dbReference type="EMBL" id="JASNQZ010000006">
    <property type="protein sequence ID" value="KAL0956530.1"/>
    <property type="molecule type" value="Genomic_DNA"/>
</dbReference>
<reference evidence="3" key="1">
    <citation type="submission" date="2024-06" db="EMBL/GenBank/DDBJ databases">
        <title>Multi-omics analyses provide insights into the biosynthesis of the anticancer antibiotic pleurotin in Hohenbuehelia grisea.</title>
        <authorList>
            <person name="Weaver J.A."/>
            <person name="Alberti F."/>
        </authorList>
    </citation>
    <scope>NUCLEOTIDE SEQUENCE [LARGE SCALE GENOMIC DNA]</scope>
    <source>
        <strain evidence="3">T-177</strain>
    </source>
</reference>
<feature type="transmembrane region" description="Helical" evidence="1">
    <location>
        <begin position="23"/>
        <end position="45"/>
    </location>
</feature>
<keyword evidence="3" id="KW-1185">Reference proteome</keyword>